<proteinExistence type="predicted"/>
<accession>A0A1Y5THJ5</accession>
<sequence>MSFGLLARPAAGHCNGAFQPKDTAGKARHSLATHTGKVTLARPATAAKPLNKISS</sequence>
<gene>
    <name evidence="1" type="ORF">PSJ8397_03380</name>
</gene>
<organism evidence="1 2">
    <name type="scientific">Pseudooctadecabacter jejudonensis</name>
    <dbReference type="NCBI Taxonomy" id="1391910"/>
    <lineage>
        <taxon>Bacteria</taxon>
        <taxon>Pseudomonadati</taxon>
        <taxon>Pseudomonadota</taxon>
        <taxon>Alphaproteobacteria</taxon>
        <taxon>Rhodobacterales</taxon>
        <taxon>Paracoccaceae</taxon>
        <taxon>Pseudooctadecabacter</taxon>
    </lineage>
</organism>
<reference evidence="1 2" key="1">
    <citation type="submission" date="2017-03" db="EMBL/GenBank/DDBJ databases">
        <authorList>
            <person name="Afonso C.L."/>
            <person name="Miller P.J."/>
            <person name="Scott M.A."/>
            <person name="Spackman E."/>
            <person name="Goraichik I."/>
            <person name="Dimitrov K.M."/>
            <person name="Suarez D.L."/>
            <person name="Swayne D.E."/>
        </authorList>
    </citation>
    <scope>NUCLEOTIDE SEQUENCE [LARGE SCALE GENOMIC DNA]</scope>
    <source>
        <strain evidence="1 2">CECT 8397</strain>
    </source>
</reference>
<dbReference type="Proteomes" id="UP000193623">
    <property type="component" value="Unassembled WGS sequence"/>
</dbReference>
<evidence type="ECO:0000313" key="2">
    <source>
        <dbReference type="Proteomes" id="UP000193623"/>
    </source>
</evidence>
<dbReference type="EMBL" id="FWFT01000008">
    <property type="protein sequence ID" value="SLN63971.1"/>
    <property type="molecule type" value="Genomic_DNA"/>
</dbReference>
<keyword evidence="2" id="KW-1185">Reference proteome</keyword>
<protein>
    <submittedName>
        <fullName evidence="1">Uncharacterized protein</fullName>
    </submittedName>
</protein>
<evidence type="ECO:0000313" key="1">
    <source>
        <dbReference type="EMBL" id="SLN63971.1"/>
    </source>
</evidence>
<name>A0A1Y5THJ5_9RHOB</name>
<dbReference type="AlphaFoldDB" id="A0A1Y5THJ5"/>